<feature type="transmembrane region" description="Helical" evidence="1">
    <location>
        <begin position="49"/>
        <end position="68"/>
    </location>
</feature>
<dbReference type="GeneID" id="84230817"/>
<protein>
    <submittedName>
        <fullName evidence="2">Uncharacterized protein</fullName>
    </submittedName>
</protein>
<accession>A0AA51YIY3</accession>
<evidence type="ECO:0000313" key="2">
    <source>
        <dbReference type="EMBL" id="WMW22023.1"/>
    </source>
</evidence>
<feature type="transmembrane region" description="Helical" evidence="1">
    <location>
        <begin position="231"/>
        <end position="247"/>
    </location>
</feature>
<evidence type="ECO:0000256" key="1">
    <source>
        <dbReference type="SAM" id="Phobius"/>
    </source>
</evidence>
<organism evidence="2 3">
    <name type="scientific">Methanolobus mangrovi</name>
    <dbReference type="NCBI Taxonomy" id="3072977"/>
    <lineage>
        <taxon>Archaea</taxon>
        <taxon>Methanobacteriati</taxon>
        <taxon>Methanobacteriota</taxon>
        <taxon>Stenosarchaea group</taxon>
        <taxon>Methanomicrobia</taxon>
        <taxon>Methanosarcinales</taxon>
        <taxon>Methanosarcinaceae</taxon>
        <taxon>Methanolobus</taxon>
    </lineage>
</organism>
<dbReference type="RefSeq" id="WP_309307816.1">
    <property type="nucleotide sequence ID" value="NZ_CP133594.1"/>
</dbReference>
<reference evidence="2" key="1">
    <citation type="submission" date="2023-08" db="EMBL/GenBank/DDBJ databases">
        <title>Methanolobus mangrovi sp. nov. and Methanolobus sediminis sp. nov, two novel methylotrophic methanogens isolated from mangrove sediments in China.</title>
        <authorList>
            <person name="Zhou J."/>
        </authorList>
    </citation>
    <scope>NUCLEOTIDE SEQUENCE</scope>
    <source>
        <strain evidence="2">FTZ2</strain>
    </source>
</reference>
<keyword evidence="1" id="KW-0812">Transmembrane</keyword>
<sequence length="284" mass="31309">MNNHEITTIGRSLNFGYFTNKLIIIIAVLTFIIYTTISLFNAARGETNYTSLTTGIKAGLLVFFLWAISRELDPDKERGAFVTVFLALAFMMIFEIPSILPFVWFLLILRTVNHSSGMPAGIMDSLLTAIIGTILAYYMSWIYGILTAVGFIIDSRLNAPAKHHLPIGVLMLIISAIVCVENREITFAYSYESILFVVFGTVMFLPVIIWPGKLESVGDRTNEPLDPARIKMARIIGILVFLGMGTAQHEINLALGAFVFCIFAGIGAYSIVSGILLHSDVKNG</sequence>
<dbReference type="Proteomes" id="UP001183006">
    <property type="component" value="Chromosome"/>
</dbReference>
<proteinExistence type="predicted"/>
<dbReference type="EMBL" id="CP133594">
    <property type="protein sequence ID" value="WMW22023.1"/>
    <property type="molecule type" value="Genomic_DNA"/>
</dbReference>
<feature type="transmembrane region" description="Helical" evidence="1">
    <location>
        <begin position="253"/>
        <end position="277"/>
    </location>
</feature>
<name>A0AA51YIY3_9EURY</name>
<keyword evidence="3" id="KW-1185">Reference proteome</keyword>
<feature type="transmembrane region" description="Helical" evidence="1">
    <location>
        <begin position="189"/>
        <end position="210"/>
    </location>
</feature>
<keyword evidence="1" id="KW-1133">Transmembrane helix</keyword>
<feature type="transmembrane region" description="Helical" evidence="1">
    <location>
        <begin position="80"/>
        <end position="107"/>
    </location>
</feature>
<feature type="transmembrane region" description="Helical" evidence="1">
    <location>
        <begin position="127"/>
        <end position="153"/>
    </location>
</feature>
<feature type="transmembrane region" description="Helical" evidence="1">
    <location>
        <begin position="165"/>
        <end position="183"/>
    </location>
</feature>
<dbReference type="KEGG" id="mmav:RE476_11710"/>
<dbReference type="AlphaFoldDB" id="A0AA51YIY3"/>
<gene>
    <name evidence="2" type="ORF">RE476_11710</name>
</gene>
<feature type="transmembrane region" description="Helical" evidence="1">
    <location>
        <begin position="21"/>
        <end position="43"/>
    </location>
</feature>
<evidence type="ECO:0000313" key="3">
    <source>
        <dbReference type="Proteomes" id="UP001183006"/>
    </source>
</evidence>
<keyword evidence="1" id="KW-0472">Membrane</keyword>